<dbReference type="InterPro" id="IPR018060">
    <property type="entry name" value="HTH_AraC"/>
</dbReference>
<dbReference type="PANTHER" id="PTHR46796:SF13">
    <property type="entry name" value="HTH-TYPE TRANSCRIPTIONAL ACTIVATOR RHAS"/>
    <property type="match status" value="1"/>
</dbReference>
<keyword evidence="3" id="KW-0804">Transcription</keyword>
<evidence type="ECO:0000313" key="5">
    <source>
        <dbReference type="EMBL" id="MBO9153344.1"/>
    </source>
</evidence>
<evidence type="ECO:0000256" key="2">
    <source>
        <dbReference type="ARBA" id="ARBA00023125"/>
    </source>
</evidence>
<dbReference type="Proteomes" id="UP000679126">
    <property type="component" value="Unassembled WGS sequence"/>
</dbReference>
<dbReference type="Gene3D" id="1.10.10.60">
    <property type="entry name" value="Homeodomain-like"/>
    <property type="match status" value="1"/>
</dbReference>
<gene>
    <name evidence="5" type="ORF">J7I43_14040</name>
</gene>
<dbReference type="Pfam" id="PF20240">
    <property type="entry name" value="DUF6597"/>
    <property type="match status" value="1"/>
</dbReference>
<feature type="domain" description="HTH araC/xylS-type" evidence="4">
    <location>
        <begin position="164"/>
        <end position="252"/>
    </location>
</feature>
<proteinExistence type="predicted"/>
<dbReference type="InterPro" id="IPR046532">
    <property type="entry name" value="DUF6597"/>
</dbReference>
<evidence type="ECO:0000256" key="3">
    <source>
        <dbReference type="ARBA" id="ARBA00023163"/>
    </source>
</evidence>
<dbReference type="SMART" id="SM00342">
    <property type="entry name" value="HTH_ARAC"/>
    <property type="match status" value="1"/>
</dbReference>
<dbReference type="InterPro" id="IPR009057">
    <property type="entry name" value="Homeodomain-like_sf"/>
</dbReference>
<organism evidence="5 6">
    <name type="scientific">Chitinophaga chungangae</name>
    <dbReference type="NCBI Taxonomy" id="2821488"/>
    <lineage>
        <taxon>Bacteria</taxon>
        <taxon>Pseudomonadati</taxon>
        <taxon>Bacteroidota</taxon>
        <taxon>Chitinophagia</taxon>
        <taxon>Chitinophagales</taxon>
        <taxon>Chitinophagaceae</taxon>
        <taxon>Chitinophaga</taxon>
    </lineage>
</organism>
<name>A0ABS3YF83_9BACT</name>
<sequence length="256" mass="28626">MKLEKFTPSAALFPFVKEYLLIETDHATESRTIPGTSLVLSFRFRGNVKNTAGVTGNIPAASVSGLRKTARTFYYENSSANLLVILRECGMAAFSALPAHELFGQSISSDNIFKGSELRELLERMADARTHRGRVMLLENFLLGKLHSPKHLPLIGEAVRVIKQQNGLLKVKALADSLHISQDAFEKRFRSHTGATPKQFASIIRLKNLIDKFPTYSSLTDAAYEAGYFDQSHFIKDFKAFTGRTPKDFFSAGQFW</sequence>
<dbReference type="RefSeq" id="WP_209146310.1">
    <property type="nucleotide sequence ID" value="NZ_JAGHKP010000002.1"/>
</dbReference>
<dbReference type="PANTHER" id="PTHR46796">
    <property type="entry name" value="HTH-TYPE TRANSCRIPTIONAL ACTIVATOR RHAS-RELATED"/>
    <property type="match status" value="1"/>
</dbReference>
<dbReference type="Pfam" id="PF12833">
    <property type="entry name" value="HTH_18"/>
    <property type="match status" value="1"/>
</dbReference>
<comment type="caution">
    <text evidence="5">The sequence shown here is derived from an EMBL/GenBank/DDBJ whole genome shotgun (WGS) entry which is preliminary data.</text>
</comment>
<keyword evidence="2" id="KW-0238">DNA-binding</keyword>
<keyword evidence="6" id="KW-1185">Reference proteome</keyword>
<evidence type="ECO:0000259" key="4">
    <source>
        <dbReference type="PROSITE" id="PS01124"/>
    </source>
</evidence>
<dbReference type="InterPro" id="IPR050204">
    <property type="entry name" value="AraC_XylS_family_regulators"/>
</dbReference>
<evidence type="ECO:0000256" key="1">
    <source>
        <dbReference type="ARBA" id="ARBA00023015"/>
    </source>
</evidence>
<dbReference type="SUPFAM" id="SSF46689">
    <property type="entry name" value="Homeodomain-like"/>
    <property type="match status" value="1"/>
</dbReference>
<evidence type="ECO:0000313" key="6">
    <source>
        <dbReference type="Proteomes" id="UP000679126"/>
    </source>
</evidence>
<protein>
    <submittedName>
        <fullName evidence="5">Helix-turn-helix transcriptional regulator</fullName>
    </submittedName>
</protein>
<dbReference type="PROSITE" id="PS01124">
    <property type="entry name" value="HTH_ARAC_FAMILY_2"/>
    <property type="match status" value="1"/>
</dbReference>
<accession>A0ABS3YF83</accession>
<reference evidence="6" key="1">
    <citation type="submission" date="2021-03" db="EMBL/GenBank/DDBJ databases">
        <title>Assistant Professor.</title>
        <authorList>
            <person name="Huq M.A."/>
        </authorList>
    </citation>
    <scope>NUCLEOTIDE SEQUENCE [LARGE SCALE GENOMIC DNA]</scope>
    <source>
        <strain evidence="6">MAH-28</strain>
    </source>
</reference>
<keyword evidence="1" id="KW-0805">Transcription regulation</keyword>
<dbReference type="EMBL" id="JAGHKP010000002">
    <property type="protein sequence ID" value="MBO9153344.1"/>
    <property type="molecule type" value="Genomic_DNA"/>
</dbReference>